<feature type="compositionally biased region" description="Basic and acidic residues" evidence="8">
    <location>
        <begin position="39"/>
        <end position="52"/>
    </location>
</feature>
<dbReference type="SMART" id="SM00029">
    <property type="entry name" value="GASTRIN"/>
    <property type="match status" value="1"/>
</dbReference>
<evidence type="ECO:0000256" key="2">
    <source>
        <dbReference type="ARBA" id="ARBA00006273"/>
    </source>
</evidence>
<feature type="signal peptide" evidence="9">
    <location>
        <begin position="1"/>
        <end position="20"/>
    </location>
</feature>
<comment type="subcellular location">
    <subcellularLocation>
        <location evidence="1 7">Secreted</location>
    </subcellularLocation>
</comment>
<reference evidence="11" key="1">
    <citation type="journal article" date="2020" name="Genome Biol. Evol.">
        <title>A Comprehensive Multi-Omic Approach Reveals a Relatively Simple Venom in a Diet Generalist, the Northern Short-Tailed Shrew, Blarina brevicauda.</title>
        <authorList>
            <person name="Hanf Z.R."/>
            <person name="Chavez A.S."/>
        </authorList>
    </citation>
    <scope>NUCLEOTIDE SEQUENCE</scope>
    <source>
        <tissue evidence="11">Submaxillary gland</tissue>
    </source>
</reference>
<evidence type="ECO:0000256" key="4">
    <source>
        <dbReference type="ARBA" id="ARBA00022641"/>
    </source>
</evidence>
<evidence type="ECO:0000256" key="1">
    <source>
        <dbReference type="ARBA" id="ARBA00004613"/>
    </source>
</evidence>
<feature type="region of interest" description="Disordered" evidence="8">
    <location>
        <begin position="32"/>
        <end position="52"/>
    </location>
</feature>
<evidence type="ECO:0000256" key="9">
    <source>
        <dbReference type="SAM" id="SignalP"/>
    </source>
</evidence>
<name>A0A7D5B8H7_BLABR</name>
<dbReference type="PANTHER" id="PTHR10786">
    <property type="entry name" value="CHOLECYSTOKININ"/>
    <property type="match status" value="1"/>
</dbReference>
<evidence type="ECO:0000256" key="6">
    <source>
        <dbReference type="ARBA" id="ARBA00022815"/>
    </source>
</evidence>
<evidence type="ECO:0000256" key="3">
    <source>
        <dbReference type="ARBA" id="ARBA00022525"/>
    </source>
</evidence>
<evidence type="ECO:0000313" key="11">
    <source>
        <dbReference type="EMBL" id="QKV49746.1"/>
    </source>
</evidence>
<dbReference type="PROSITE" id="PS00259">
    <property type="entry name" value="GASTRIN"/>
    <property type="match status" value="1"/>
</dbReference>
<keyword evidence="6" id="KW-0027">Amidation</keyword>
<dbReference type="GO" id="GO:0030424">
    <property type="term" value="C:axon"/>
    <property type="evidence" value="ECO:0007669"/>
    <property type="project" value="TreeGrafter"/>
</dbReference>
<dbReference type="InterPro" id="IPR001651">
    <property type="entry name" value="Gastrin/CCK"/>
</dbReference>
<dbReference type="GO" id="GO:0007586">
    <property type="term" value="P:digestion"/>
    <property type="evidence" value="ECO:0007669"/>
    <property type="project" value="InterPro"/>
</dbReference>
<organism evidence="11">
    <name type="scientific">Blarina brevicauda</name>
    <name type="common">Northern short-tailed shrew</name>
    <dbReference type="NCBI Taxonomy" id="9387"/>
    <lineage>
        <taxon>Eukaryota</taxon>
        <taxon>Metazoa</taxon>
        <taxon>Chordata</taxon>
        <taxon>Craniata</taxon>
        <taxon>Vertebrata</taxon>
        <taxon>Euteleostomi</taxon>
        <taxon>Mammalia</taxon>
        <taxon>Eutheria</taxon>
        <taxon>Laurasiatheria</taxon>
        <taxon>Eulipotyphla</taxon>
        <taxon>Soricidae</taxon>
        <taxon>Soricinae</taxon>
        <taxon>Blarina</taxon>
    </lineage>
</organism>
<dbReference type="InterPro" id="IPR015499">
    <property type="entry name" value="CCK-like"/>
</dbReference>
<proteinExistence type="evidence at transcript level"/>
<feature type="chain" id="PRO_5028453301" evidence="9">
    <location>
        <begin position="21"/>
        <end position="112"/>
    </location>
</feature>
<keyword evidence="3" id="KW-0964">Secreted</keyword>
<comment type="similarity">
    <text evidence="2 7">Belongs to the gastrin/cholecystokinin family.</text>
</comment>
<evidence type="ECO:0000256" key="7">
    <source>
        <dbReference type="RuleBase" id="RU004362"/>
    </source>
</evidence>
<dbReference type="InterPro" id="IPR013152">
    <property type="entry name" value="Gastrin/cholecystokinin_CS"/>
</dbReference>
<feature type="domain" description="Gastrin/cholecystokinin peptide hormone" evidence="10">
    <location>
        <begin position="4"/>
        <end position="112"/>
    </location>
</feature>
<dbReference type="EMBL" id="MT559764">
    <property type="protein sequence ID" value="QKV49746.1"/>
    <property type="molecule type" value="mRNA"/>
</dbReference>
<keyword evidence="9" id="KW-0732">Signal</keyword>
<dbReference type="GO" id="GO:0005615">
    <property type="term" value="C:extracellular space"/>
    <property type="evidence" value="ECO:0007669"/>
    <property type="project" value="TreeGrafter"/>
</dbReference>
<dbReference type="PANTHER" id="PTHR10786:SF0">
    <property type="entry name" value="CHOLECYSTOKININ"/>
    <property type="match status" value="1"/>
</dbReference>
<dbReference type="Pfam" id="PF00918">
    <property type="entry name" value="Gastrin"/>
    <property type="match status" value="1"/>
</dbReference>
<keyword evidence="4" id="KW-0765">Sulfation</keyword>
<protein>
    <submittedName>
        <fullName evidence="11">Cholecystokinin</fullName>
    </submittedName>
</protein>
<dbReference type="GO" id="GO:0005184">
    <property type="term" value="F:neuropeptide hormone activity"/>
    <property type="evidence" value="ECO:0007669"/>
    <property type="project" value="InterPro"/>
</dbReference>
<evidence type="ECO:0000256" key="5">
    <source>
        <dbReference type="ARBA" id="ARBA00022685"/>
    </source>
</evidence>
<accession>A0A7D5B8H7</accession>
<sequence>MNSCVCLCVLMAVLGAGVLALPVPSEDAVDPGALQPVEMEPRREQRAVQRVDGDTREHLNALLAKFLQRARKVPSSGMPVRNLKNLNPSHRINDRDYMGWMDFGRRSAEEYE</sequence>
<dbReference type="AlphaFoldDB" id="A0A7D5B8H7"/>
<keyword evidence="5" id="KW-0165">Cleavage on pair of basic residues</keyword>
<evidence type="ECO:0000259" key="10">
    <source>
        <dbReference type="Pfam" id="PF00918"/>
    </source>
</evidence>
<evidence type="ECO:0000256" key="8">
    <source>
        <dbReference type="SAM" id="MobiDB-lite"/>
    </source>
</evidence>